<name>A0AAV1IVU9_9NEOP</name>
<dbReference type="Proteomes" id="UP001497472">
    <property type="component" value="Unassembled WGS sequence"/>
</dbReference>
<accession>A0AAV1IVU9</accession>
<reference evidence="2 3" key="1">
    <citation type="submission" date="2023-11" db="EMBL/GenBank/DDBJ databases">
        <authorList>
            <person name="Okamura Y."/>
        </authorList>
    </citation>
    <scope>NUCLEOTIDE SEQUENCE [LARGE SCALE GENOMIC DNA]</scope>
</reference>
<feature type="coiled-coil region" evidence="1">
    <location>
        <begin position="339"/>
        <end position="398"/>
    </location>
</feature>
<evidence type="ECO:0000313" key="3">
    <source>
        <dbReference type="Proteomes" id="UP001497472"/>
    </source>
</evidence>
<gene>
    <name evidence="2" type="ORF">LNINA_LOCUS760</name>
</gene>
<keyword evidence="3" id="KW-1185">Reference proteome</keyword>
<dbReference type="EMBL" id="CAVLEF010000001">
    <property type="protein sequence ID" value="CAK1540728.1"/>
    <property type="molecule type" value="Genomic_DNA"/>
</dbReference>
<evidence type="ECO:0000256" key="1">
    <source>
        <dbReference type="SAM" id="Coils"/>
    </source>
</evidence>
<organism evidence="2 3">
    <name type="scientific">Leptosia nina</name>
    <dbReference type="NCBI Taxonomy" id="320188"/>
    <lineage>
        <taxon>Eukaryota</taxon>
        <taxon>Metazoa</taxon>
        <taxon>Ecdysozoa</taxon>
        <taxon>Arthropoda</taxon>
        <taxon>Hexapoda</taxon>
        <taxon>Insecta</taxon>
        <taxon>Pterygota</taxon>
        <taxon>Neoptera</taxon>
        <taxon>Endopterygota</taxon>
        <taxon>Lepidoptera</taxon>
        <taxon>Glossata</taxon>
        <taxon>Ditrysia</taxon>
        <taxon>Papilionoidea</taxon>
        <taxon>Pieridae</taxon>
        <taxon>Pierinae</taxon>
        <taxon>Leptosia</taxon>
    </lineage>
</organism>
<keyword evidence="1" id="KW-0175">Coiled coil</keyword>
<evidence type="ECO:0000313" key="2">
    <source>
        <dbReference type="EMBL" id="CAK1540728.1"/>
    </source>
</evidence>
<evidence type="ECO:0008006" key="4">
    <source>
        <dbReference type="Google" id="ProtNLM"/>
    </source>
</evidence>
<comment type="caution">
    <text evidence="2">The sequence shown here is derived from an EMBL/GenBank/DDBJ whole genome shotgun (WGS) entry which is preliminary data.</text>
</comment>
<dbReference type="AlphaFoldDB" id="A0AAV1IVU9"/>
<sequence>MNNTVVTVDRLVEMWNQEFPSDPLTVADMKEPKSIFNSLLLVFQRLNIDKEAVLKPCPKEEQNESSYYYSDLIPVINLTRVLNYVLMEPAKMNVEIMISNFLQPTVNGTFPIMMLIFNYMLFVELQLEAIKPFEDDILVIHEQVKSLENQKNDIIIRLNNYSLSKSERIQRMLKLEEQIKVIDEEVRREKVALDAESLELEPILQKNHKEQKTVEQIIIQKDAINADIEKCKSQLVTDADDIKEQERKLVQEMAEAEMICNSQSATLLQKENRLMNLQTIKQIFDGANECLQEILVIVDWMKESEKGDFDGDSEEGELKMLNTELGELHSQYSELMTAREEIRKKRQESAARRQQARATADRCIHDLEKREKELKEKARKETQEIEEIKQRLNEYDRLETVYPQQQAEVKEQFMKEVKSLDEQVVSELKKFGEIIKVMLEKRR</sequence>
<protein>
    <recommendedName>
        <fullName evidence="4">Kinetochore protein Nuf2</fullName>
    </recommendedName>
</protein>
<proteinExistence type="predicted"/>